<organism evidence="2">
    <name type="scientific">marine sediment metagenome</name>
    <dbReference type="NCBI Taxonomy" id="412755"/>
    <lineage>
        <taxon>unclassified sequences</taxon>
        <taxon>metagenomes</taxon>
        <taxon>ecological metagenomes</taxon>
    </lineage>
</organism>
<proteinExistence type="predicted"/>
<evidence type="ECO:0000256" key="1">
    <source>
        <dbReference type="SAM" id="MobiDB-lite"/>
    </source>
</evidence>
<accession>A0A0F8ZUR0</accession>
<feature type="region of interest" description="Disordered" evidence="1">
    <location>
        <begin position="18"/>
        <end position="47"/>
    </location>
</feature>
<protein>
    <submittedName>
        <fullName evidence="2">Uncharacterized protein</fullName>
    </submittedName>
</protein>
<evidence type="ECO:0000313" key="2">
    <source>
        <dbReference type="EMBL" id="KKK63716.1"/>
    </source>
</evidence>
<gene>
    <name evidence="2" type="ORF">LCGC14_2991520</name>
</gene>
<dbReference type="EMBL" id="LAZR01061368">
    <property type="protein sequence ID" value="KKK63716.1"/>
    <property type="molecule type" value="Genomic_DNA"/>
</dbReference>
<sequence>KNVAMKLVHELGYCKPLERPDTQSRSVQRRIAAQAGKPAPDFSPDSSELEKVIDEQMESAYFIGKNCIGFPEEVKARIKRKIIALMPDKKEIRKDEKEMILAWGNELCDCPTNSLAQTDRNKPVRKRKTCWKCWQALGGK</sequence>
<comment type="caution">
    <text evidence="2">The sequence shown here is derived from an EMBL/GenBank/DDBJ whole genome shotgun (WGS) entry which is preliminary data.</text>
</comment>
<feature type="non-terminal residue" evidence="2">
    <location>
        <position position="1"/>
    </location>
</feature>
<dbReference type="AlphaFoldDB" id="A0A0F8ZUR0"/>
<reference evidence="2" key="1">
    <citation type="journal article" date="2015" name="Nature">
        <title>Complex archaea that bridge the gap between prokaryotes and eukaryotes.</title>
        <authorList>
            <person name="Spang A."/>
            <person name="Saw J.H."/>
            <person name="Jorgensen S.L."/>
            <person name="Zaremba-Niedzwiedzka K."/>
            <person name="Martijn J."/>
            <person name="Lind A.E."/>
            <person name="van Eijk R."/>
            <person name="Schleper C."/>
            <person name="Guy L."/>
            <person name="Ettema T.J."/>
        </authorList>
    </citation>
    <scope>NUCLEOTIDE SEQUENCE</scope>
</reference>
<name>A0A0F8ZUR0_9ZZZZ</name>